<dbReference type="EC" id="5.2.1.8" evidence="2"/>
<dbReference type="Pfam" id="PF00639">
    <property type="entry name" value="Rotamase"/>
    <property type="match status" value="1"/>
</dbReference>
<dbReference type="PANTHER" id="PTHR47245:SF1">
    <property type="entry name" value="FOLDASE PROTEIN PRSA"/>
    <property type="match status" value="1"/>
</dbReference>
<evidence type="ECO:0000256" key="4">
    <source>
        <dbReference type="ARBA" id="ARBA00023110"/>
    </source>
</evidence>
<evidence type="ECO:0000313" key="9">
    <source>
        <dbReference type="Proteomes" id="UP000198508"/>
    </source>
</evidence>
<protein>
    <recommendedName>
        <fullName evidence="2">peptidylprolyl isomerase</fullName>
        <ecNumber evidence="2">5.2.1.8</ecNumber>
    </recommendedName>
</protein>
<keyword evidence="9" id="KW-1185">Reference proteome</keyword>
<reference evidence="9" key="1">
    <citation type="submission" date="2016-10" db="EMBL/GenBank/DDBJ databases">
        <authorList>
            <person name="Varghese N."/>
            <person name="Submissions S."/>
        </authorList>
    </citation>
    <scope>NUCLEOTIDE SEQUENCE [LARGE SCALE GENOMIC DNA]</scope>
    <source>
        <strain evidence="9">NLAE-zl-G277</strain>
    </source>
</reference>
<keyword evidence="5 6" id="KW-0413">Isomerase</keyword>
<evidence type="ECO:0000256" key="6">
    <source>
        <dbReference type="PROSITE-ProRule" id="PRU00278"/>
    </source>
</evidence>
<keyword evidence="3" id="KW-0732">Signal</keyword>
<dbReference type="GO" id="GO:0003755">
    <property type="term" value="F:peptidyl-prolyl cis-trans isomerase activity"/>
    <property type="evidence" value="ECO:0007669"/>
    <property type="project" value="UniProtKB-KW"/>
</dbReference>
<feature type="domain" description="PpiC" evidence="7">
    <location>
        <begin position="161"/>
        <end position="261"/>
    </location>
</feature>
<evidence type="ECO:0000256" key="5">
    <source>
        <dbReference type="ARBA" id="ARBA00023235"/>
    </source>
</evidence>
<dbReference type="PANTHER" id="PTHR47245">
    <property type="entry name" value="PEPTIDYLPROLYL ISOMERASE"/>
    <property type="match status" value="1"/>
</dbReference>
<dbReference type="GeneID" id="93276673"/>
<dbReference type="STRING" id="460384.SAMN05216313_106123"/>
<evidence type="ECO:0000313" key="8">
    <source>
        <dbReference type="EMBL" id="SET44372.1"/>
    </source>
</evidence>
<gene>
    <name evidence="8" type="ORF">SAMN05216313_106123</name>
</gene>
<comment type="catalytic activity">
    <reaction evidence="1">
        <text>[protein]-peptidylproline (omega=180) = [protein]-peptidylproline (omega=0)</text>
        <dbReference type="Rhea" id="RHEA:16237"/>
        <dbReference type="Rhea" id="RHEA-COMP:10747"/>
        <dbReference type="Rhea" id="RHEA-COMP:10748"/>
        <dbReference type="ChEBI" id="CHEBI:83833"/>
        <dbReference type="ChEBI" id="CHEBI:83834"/>
        <dbReference type="EC" id="5.2.1.8"/>
    </reaction>
</comment>
<dbReference type="SUPFAM" id="SSF54534">
    <property type="entry name" value="FKBP-like"/>
    <property type="match status" value="1"/>
</dbReference>
<evidence type="ECO:0000256" key="2">
    <source>
        <dbReference type="ARBA" id="ARBA00013194"/>
    </source>
</evidence>
<dbReference type="Proteomes" id="UP000198508">
    <property type="component" value="Unassembled WGS sequence"/>
</dbReference>
<organism evidence="8 9">
    <name type="scientific">Enterocloster lavalensis</name>
    <dbReference type="NCBI Taxonomy" id="460384"/>
    <lineage>
        <taxon>Bacteria</taxon>
        <taxon>Bacillati</taxon>
        <taxon>Bacillota</taxon>
        <taxon>Clostridia</taxon>
        <taxon>Lachnospirales</taxon>
        <taxon>Lachnospiraceae</taxon>
        <taxon>Enterocloster</taxon>
    </lineage>
</organism>
<dbReference type="AlphaFoldDB" id="A0A1I0EGI4"/>
<dbReference type="InterPro" id="IPR000297">
    <property type="entry name" value="PPIase_PpiC"/>
</dbReference>
<evidence type="ECO:0000259" key="7">
    <source>
        <dbReference type="PROSITE" id="PS50198"/>
    </source>
</evidence>
<sequence length="330" mass="37155">MTREHLSRGRIFRCGLAAVVLMVFLLAAGCSRSAAVEPGKEEVKRSYTKGQLMTIAATERNRYQNIYTSQIWAVEDKAGGGNFEDRLTGQIRQFFMELGTMNLLADENGIELTSQEKDSIKRLSEQYYGLLSKADRDYIGADQEEVYELYCEYYRADKLVTELTQDQNLEISDAEAKVIEVLPISVRDRQTAEEVLAQAQAEGADFSAIAKKYSTGGGVAVQMERNQNQSELEKAAFALEQDEISGIVEENGAFYILKCTNAYDQAATAARKKKLAQEKKNNAFQKIYAPFADSHVVVFDEKMWSEIHFEGGEGSTTTNFFELYHSYFPK</sequence>
<keyword evidence="4 6" id="KW-0697">Rotamase</keyword>
<accession>A0A1I0EGI4</accession>
<dbReference type="PROSITE" id="PS50198">
    <property type="entry name" value="PPIC_PPIASE_2"/>
    <property type="match status" value="1"/>
</dbReference>
<evidence type="ECO:0000256" key="1">
    <source>
        <dbReference type="ARBA" id="ARBA00000971"/>
    </source>
</evidence>
<dbReference type="RefSeq" id="WP_227170579.1">
    <property type="nucleotide sequence ID" value="NZ_CABJCG010000014.1"/>
</dbReference>
<dbReference type="Gene3D" id="3.10.50.40">
    <property type="match status" value="1"/>
</dbReference>
<name>A0A1I0EGI4_9FIRM</name>
<dbReference type="PROSITE" id="PS51257">
    <property type="entry name" value="PROKAR_LIPOPROTEIN"/>
    <property type="match status" value="1"/>
</dbReference>
<dbReference type="InterPro" id="IPR046357">
    <property type="entry name" value="PPIase_dom_sf"/>
</dbReference>
<evidence type="ECO:0000256" key="3">
    <source>
        <dbReference type="ARBA" id="ARBA00022729"/>
    </source>
</evidence>
<proteinExistence type="predicted"/>
<dbReference type="InterPro" id="IPR050245">
    <property type="entry name" value="PrsA_foldase"/>
</dbReference>
<dbReference type="EMBL" id="FOIM01000006">
    <property type="protein sequence ID" value="SET44372.1"/>
    <property type="molecule type" value="Genomic_DNA"/>
</dbReference>